<protein>
    <submittedName>
        <fullName evidence="2">Uncharacterized protein</fullName>
    </submittedName>
</protein>
<reference evidence="2 3" key="1">
    <citation type="submission" date="2018-11" db="EMBL/GenBank/DDBJ databases">
        <authorList>
            <consortium name="Pathogen Informatics"/>
        </authorList>
    </citation>
    <scope>NUCLEOTIDE SEQUENCE [LARGE SCALE GENOMIC DNA]</scope>
</reference>
<keyword evidence="1" id="KW-0472">Membrane</keyword>
<evidence type="ECO:0000313" key="3">
    <source>
        <dbReference type="Proteomes" id="UP000278807"/>
    </source>
</evidence>
<dbReference type="EMBL" id="UZAE01004793">
    <property type="protein sequence ID" value="VDO01365.1"/>
    <property type="molecule type" value="Genomic_DNA"/>
</dbReference>
<gene>
    <name evidence="2" type="ORF">HNAJ_LOCUS5505</name>
</gene>
<evidence type="ECO:0000313" key="2">
    <source>
        <dbReference type="EMBL" id="VDO01365.1"/>
    </source>
</evidence>
<keyword evidence="1" id="KW-1133">Transmembrane helix</keyword>
<organism evidence="2 3">
    <name type="scientific">Rodentolepis nana</name>
    <name type="common">Dwarf tapeworm</name>
    <name type="synonym">Hymenolepis nana</name>
    <dbReference type="NCBI Taxonomy" id="102285"/>
    <lineage>
        <taxon>Eukaryota</taxon>
        <taxon>Metazoa</taxon>
        <taxon>Spiralia</taxon>
        <taxon>Lophotrochozoa</taxon>
        <taxon>Platyhelminthes</taxon>
        <taxon>Cestoda</taxon>
        <taxon>Eucestoda</taxon>
        <taxon>Cyclophyllidea</taxon>
        <taxon>Hymenolepididae</taxon>
        <taxon>Rodentolepis</taxon>
    </lineage>
</organism>
<dbReference type="AlphaFoldDB" id="A0A3P7VIU5"/>
<sequence>MRPPYSRPESTSYLFINEKYLWLFVVVFIAGHRIRRFAKQSCPVRSLNSATASILGQKSKLSNGFDSWPFGYVVECHSKLSNGFDSWPVGIGNCVSPLSRLVSQILLKSVSMTGLPDFVVKRQHGLLGLPDFVVKRQHGFLVSQILL</sequence>
<proteinExistence type="predicted"/>
<dbReference type="OrthoDB" id="417078at2759"/>
<dbReference type="Proteomes" id="UP000278807">
    <property type="component" value="Unassembled WGS sequence"/>
</dbReference>
<accession>A0A3P7VIU5</accession>
<name>A0A3P7VIU5_RODNA</name>
<feature type="transmembrane region" description="Helical" evidence="1">
    <location>
        <begin position="20"/>
        <end position="38"/>
    </location>
</feature>
<keyword evidence="3" id="KW-1185">Reference proteome</keyword>
<evidence type="ECO:0000256" key="1">
    <source>
        <dbReference type="SAM" id="Phobius"/>
    </source>
</evidence>
<keyword evidence="1" id="KW-0812">Transmembrane</keyword>